<dbReference type="FunFam" id="3.30.540.10:FF:000003">
    <property type="entry name" value="Inositol-1-monophosphatase"/>
    <property type="match status" value="1"/>
</dbReference>
<evidence type="ECO:0000256" key="1">
    <source>
        <dbReference type="ARBA" id="ARBA00001946"/>
    </source>
</evidence>
<dbReference type="InterPro" id="IPR020550">
    <property type="entry name" value="Inositol_monophosphatase_CS"/>
</dbReference>
<comment type="cofactor">
    <cofactor evidence="1">
        <name>Mg(2+)</name>
        <dbReference type="ChEBI" id="CHEBI:18420"/>
    </cofactor>
</comment>
<sequence>MTLSAQELQEIEQQAIGFAKKTGRILMDRFQRPMSVDYKDKEGWKDPVTEADKVAEAFLSEETSRLFPDHGFVGEEGSGREAGSSRLMWVVDPLDGTTNFSNGLPSFCCSIALVEDGEPVVGAIYMPWPETKEGRIIHARKGGGAWEGEVRLQVASGNKPISGRVVVRGGFLPGRFRPSKDLLANGGQQRSVGSTASELAMVADGTYQYTLHGNPHSWDVAAGIILVKEAGGTSLSHGKNGWYPLTTFKNNPPGGTQEPITQESLRHWQSPVLSGNPEMV</sequence>
<name>A0A382KWT1_9ZZZZ</name>
<dbReference type="Gene3D" id="3.40.190.80">
    <property type="match status" value="1"/>
</dbReference>
<keyword evidence="3" id="KW-0378">Hydrolase</keyword>
<dbReference type="GO" id="GO:0006020">
    <property type="term" value="P:inositol metabolic process"/>
    <property type="evidence" value="ECO:0007669"/>
    <property type="project" value="TreeGrafter"/>
</dbReference>
<dbReference type="PANTHER" id="PTHR20854">
    <property type="entry name" value="INOSITOL MONOPHOSPHATASE"/>
    <property type="match status" value="1"/>
</dbReference>
<dbReference type="EMBL" id="UINC01082853">
    <property type="protein sequence ID" value="SVC27995.1"/>
    <property type="molecule type" value="Genomic_DNA"/>
</dbReference>
<proteinExistence type="predicted"/>
<protein>
    <recommendedName>
        <fullName evidence="6">Inositol monophosphatase</fullName>
    </recommendedName>
</protein>
<dbReference type="GO" id="GO:0046854">
    <property type="term" value="P:phosphatidylinositol phosphate biosynthetic process"/>
    <property type="evidence" value="ECO:0007669"/>
    <property type="project" value="InterPro"/>
</dbReference>
<dbReference type="InterPro" id="IPR020583">
    <property type="entry name" value="Inositol_monoP_metal-BS"/>
</dbReference>
<keyword evidence="2" id="KW-0479">Metal-binding</keyword>
<dbReference type="AlphaFoldDB" id="A0A382KWT1"/>
<dbReference type="SUPFAM" id="SSF56655">
    <property type="entry name" value="Carbohydrate phosphatase"/>
    <property type="match status" value="1"/>
</dbReference>
<evidence type="ECO:0000256" key="4">
    <source>
        <dbReference type="ARBA" id="ARBA00022842"/>
    </source>
</evidence>
<dbReference type="PANTHER" id="PTHR20854:SF4">
    <property type="entry name" value="INOSITOL-1-MONOPHOSPHATASE-RELATED"/>
    <property type="match status" value="1"/>
</dbReference>
<dbReference type="PROSITE" id="PS00629">
    <property type="entry name" value="IMP_1"/>
    <property type="match status" value="1"/>
</dbReference>
<reference evidence="5" key="1">
    <citation type="submission" date="2018-05" db="EMBL/GenBank/DDBJ databases">
        <authorList>
            <person name="Lanie J.A."/>
            <person name="Ng W.-L."/>
            <person name="Kazmierczak K.M."/>
            <person name="Andrzejewski T.M."/>
            <person name="Davidsen T.M."/>
            <person name="Wayne K.J."/>
            <person name="Tettelin H."/>
            <person name="Glass J.I."/>
            <person name="Rusch D."/>
            <person name="Podicherti R."/>
            <person name="Tsui H.-C.T."/>
            <person name="Winkler M.E."/>
        </authorList>
    </citation>
    <scope>NUCLEOTIDE SEQUENCE</scope>
</reference>
<evidence type="ECO:0008006" key="6">
    <source>
        <dbReference type="Google" id="ProtNLM"/>
    </source>
</evidence>
<gene>
    <name evidence="5" type="ORF">METZ01_LOCUS280849</name>
</gene>
<dbReference type="PROSITE" id="PS00630">
    <property type="entry name" value="IMP_2"/>
    <property type="match status" value="1"/>
</dbReference>
<evidence type="ECO:0000256" key="3">
    <source>
        <dbReference type="ARBA" id="ARBA00022801"/>
    </source>
</evidence>
<accession>A0A382KWT1</accession>
<feature type="non-terminal residue" evidence="5">
    <location>
        <position position="280"/>
    </location>
</feature>
<dbReference type="GO" id="GO:0007165">
    <property type="term" value="P:signal transduction"/>
    <property type="evidence" value="ECO:0007669"/>
    <property type="project" value="TreeGrafter"/>
</dbReference>
<dbReference type="Gene3D" id="3.30.540.10">
    <property type="entry name" value="Fructose-1,6-Bisphosphatase, subunit A, domain 1"/>
    <property type="match status" value="1"/>
</dbReference>
<evidence type="ECO:0000313" key="5">
    <source>
        <dbReference type="EMBL" id="SVC27995.1"/>
    </source>
</evidence>
<dbReference type="InterPro" id="IPR000760">
    <property type="entry name" value="Inositol_monophosphatase-like"/>
</dbReference>
<dbReference type="GO" id="GO:0008934">
    <property type="term" value="F:inositol monophosphate 1-phosphatase activity"/>
    <property type="evidence" value="ECO:0007669"/>
    <property type="project" value="TreeGrafter"/>
</dbReference>
<dbReference type="Pfam" id="PF00459">
    <property type="entry name" value="Inositol_P"/>
    <property type="match status" value="1"/>
</dbReference>
<evidence type="ECO:0000256" key="2">
    <source>
        <dbReference type="ARBA" id="ARBA00022723"/>
    </source>
</evidence>
<dbReference type="GO" id="GO:0046872">
    <property type="term" value="F:metal ion binding"/>
    <property type="evidence" value="ECO:0007669"/>
    <property type="project" value="UniProtKB-KW"/>
</dbReference>
<keyword evidence="4" id="KW-0460">Magnesium</keyword>
<organism evidence="5">
    <name type="scientific">marine metagenome</name>
    <dbReference type="NCBI Taxonomy" id="408172"/>
    <lineage>
        <taxon>unclassified sequences</taxon>
        <taxon>metagenomes</taxon>
        <taxon>ecological metagenomes</taxon>
    </lineage>
</organism>
<dbReference type="PRINTS" id="PR00377">
    <property type="entry name" value="IMPHPHTASES"/>
</dbReference>